<dbReference type="PANTHER" id="PTHR33463:SF202">
    <property type="entry name" value="NB-ARC DOMAIN-CONTAINING PROTEIN"/>
    <property type="match status" value="1"/>
</dbReference>
<dbReference type="SUPFAM" id="SSF52540">
    <property type="entry name" value="P-loop containing nucleoside triphosphate hydrolases"/>
    <property type="match status" value="1"/>
</dbReference>
<evidence type="ECO:0000256" key="1">
    <source>
        <dbReference type="ARBA" id="ARBA00022821"/>
    </source>
</evidence>
<dbReference type="EMBL" id="JACGWO010000012">
    <property type="protein sequence ID" value="KAK4414564.1"/>
    <property type="molecule type" value="Genomic_DNA"/>
</dbReference>
<comment type="caution">
    <text evidence="3">The sequence shown here is derived from an EMBL/GenBank/DDBJ whole genome shotgun (WGS) entry which is preliminary data.</text>
</comment>
<evidence type="ECO:0000313" key="4">
    <source>
        <dbReference type="Proteomes" id="UP001293254"/>
    </source>
</evidence>
<accession>A0AAE1XMJ1</accession>
<keyword evidence="4" id="KW-1185">Reference proteome</keyword>
<name>A0AAE1XMJ1_9LAMI</name>
<dbReference type="Pfam" id="PF00931">
    <property type="entry name" value="NB-ARC"/>
    <property type="match status" value="1"/>
</dbReference>
<sequence>MEIVASVVGSLLAEPCRALFTFLHGKLRNPLNFTANLVALDKEMTDLIERRNQLREHLALAATARLQAPSQVRNWLGQVNALDDQVRSLKDDLALRAGRPKKLTSDGNFKESMAGPDPSIVRSEYIPTPAIDDQATASRNMAKVMDLLSNKEVKRIGIWGMGGVGKTTLVKNINNNLTRPSPVSDSFNIVIWITVSNKKNSGN</sequence>
<feature type="domain" description="NB-ARC" evidence="2">
    <location>
        <begin position="140"/>
        <end position="200"/>
    </location>
</feature>
<reference evidence="3" key="2">
    <citation type="journal article" date="2024" name="Plant">
        <title>Genomic evolution and insights into agronomic trait innovations of Sesamum species.</title>
        <authorList>
            <person name="Miao H."/>
            <person name="Wang L."/>
            <person name="Qu L."/>
            <person name="Liu H."/>
            <person name="Sun Y."/>
            <person name="Le M."/>
            <person name="Wang Q."/>
            <person name="Wei S."/>
            <person name="Zheng Y."/>
            <person name="Lin W."/>
            <person name="Duan Y."/>
            <person name="Cao H."/>
            <person name="Xiong S."/>
            <person name="Wang X."/>
            <person name="Wei L."/>
            <person name="Li C."/>
            <person name="Ma Q."/>
            <person name="Ju M."/>
            <person name="Zhao R."/>
            <person name="Li G."/>
            <person name="Mu C."/>
            <person name="Tian Q."/>
            <person name="Mei H."/>
            <person name="Zhang T."/>
            <person name="Gao T."/>
            <person name="Zhang H."/>
        </authorList>
    </citation>
    <scope>NUCLEOTIDE SEQUENCE</scope>
    <source>
        <strain evidence="3">3651</strain>
    </source>
</reference>
<keyword evidence="1" id="KW-0611">Plant defense</keyword>
<reference evidence="3" key="1">
    <citation type="submission" date="2020-06" db="EMBL/GenBank/DDBJ databases">
        <authorList>
            <person name="Li T."/>
            <person name="Hu X."/>
            <person name="Zhang T."/>
            <person name="Song X."/>
            <person name="Zhang H."/>
            <person name="Dai N."/>
            <person name="Sheng W."/>
            <person name="Hou X."/>
            <person name="Wei L."/>
        </authorList>
    </citation>
    <scope>NUCLEOTIDE SEQUENCE</scope>
    <source>
        <strain evidence="3">3651</strain>
        <tissue evidence="3">Leaf</tissue>
    </source>
</reference>
<dbReference type="Gene3D" id="3.40.50.300">
    <property type="entry name" value="P-loop containing nucleotide triphosphate hydrolases"/>
    <property type="match status" value="1"/>
</dbReference>
<dbReference type="AlphaFoldDB" id="A0AAE1XMJ1"/>
<dbReference type="InterPro" id="IPR050905">
    <property type="entry name" value="Plant_NBS-LRR"/>
</dbReference>
<proteinExistence type="predicted"/>
<dbReference type="InterPro" id="IPR002182">
    <property type="entry name" value="NB-ARC"/>
</dbReference>
<dbReference type="InterPro" id="IPR027417">
    <property type="entry name" value="P-loop_NTPase"/>
</dbReference>
<protein>
    <submittedName>
        <fullName evidence="3">Disease resistance protein</fullName>
    </submittedName>
</protein>
<organism evidence="3 4">
    <name type="scientific">Sesamum alatum</name>
    <dbReference type="NCBI Taxonomy" id="300844"/>
    <lineage>
        <taxon>Eukaryota</taxon>
        <taxon>Viridiplantae</taxon>
        <taxon>Streptophyta</taxon>
        <taxon>Embryophyta</taxon>
        <taxon>Tracheophyta</taxon>
        <taxon>Spermatophyta</taxon>
        <taxon>Magnoliopsida</taxon>
        <taxon>eudicotyledons</taxon>
        <taxon>Gunneridae</taxon>
        <taxon>Pentapetalae</taxon>
        <taxon>asterids</taxon>
        <taxon>lamiids</taxon>
        <taxon>Lamiales</taxon>
        <taxon>Pedaliaceae</taxon>
        <taxon>Sesamum</taxon>
    </lineage>
</organism>
<dbReference type="PANTHER" id="PTHR33463">
    <property type="entry name" value="NB-ARC DOMAIN-CONTAINING PROTEIN-RELATED"/>
    <property type="match status" value="1"/>
</dbReference>
<dbReference type="Proteomes" id="UP001293254">
    <property type="component" value="Unassembled WGS sequence"/>
</dbReference>
<evidence type="ECO:0000259" key="2">
    <source>
        <dbReference type="Pfam" id="PF00931"/>
    </source>
</evidence>
<gene>
    <name evidence="3" type="ORF">Salat_2869400</name>
</gene>
<dbReference type="GO" id="GO:0043531">
    <property type="term" value="F:ADP binding"/>
    <property type="evidence" value="ECO:0007669"/>
    <property type="project" value="InterPro"/>
</dbReference>
<evidence type="ECO:0000313" key="3">
    <source>
        <dbReference type="EMBL" id="KAK4414564.1"/>
    </source>
</evidence>